<dbReference type="Proteomes" id="UP000499080">
    <property type="component" value="Unassembled WGS sequence"/>
</dbReference>
<name>A0A4Y2JR60_ARAVE</name>
<comment type="caution">
    <text evidence="2">The sequence shown here is derived from an EMBL/GenBank/DDBJ whole genome shotgun (WGS) entry which is preliminary data.</text>
</comment>
<dbReference type="AlphaFoldDB" id="A0A4Y2JR60"/>
<feature type="region of interest" description="Disordered" evidence="1">
    <location>
        <begin position="74"/>
        <end position="95"/>
    </location>
</feature>
<dbReference type="EMBL" id="BGPR01191590">
    <property type="protein sequence ID" value="GBM92891.1"/>
    <property type="molecule type" value="Genomic_DNA"/>
</dbReference>
<feature type="region of interest" description="Disordered" evidence="1">
    <location>
        <begin position="20"/>
        <end position="53"/>
    </location>
</feature>
<reference evidence="2 3" key="1">
    <citation type="journal article" date="2019" name="Sci. Rep.">
        <title>Orb-weaving spider Araneus ventricosus genome elucidates the spidroin gene catalogue.</title>
        <authorList>
            <person name="Kono N."/>
            <person name="Nakamura H."/>
            <person name="Ohtoshi R."/>
            <person name="Moran D.A.P."/>
            <person name="Shinohara A."/>
            <person name="Yoshida Y."/>
            <person name="Fujiwara M."/>
            <person name="Mori M."/>
            <person name="Tomita M."/>
            <person name="Arakawa K."/>
        </authorList>
    </citation>
    <scope>NUCLEOTIDE SEQUENCE [LARGE SCALE GENOMIC DNA]</scope>
</reference>
<evidence type="ECO:0000313" key="2">
    <source>
        <dbReference type="EMBL" id="GBM92891.1"/>
    </source>
</evidence>
<organism evidence="2 3">
    <name type="scientific">Araneus ventricosus</name>
    <name type="common">Orbweaver spider</name>
    <name type="synonym">Epeira ventricosa</name>
    <dbReference type="NCBI Taxonomy" id="182803"/>
    <lineage>
        <taxon>Eukaryota</taxon>
        <taxon>Metazoa</taxon>
        <taxon>Ecdysozoa</taxon>
        <taxon>Arthropoda</taxon>
        <taxon>Chelicerata</taxon>
        <taxon>Arachnida</taxon>
        <taxon>Araneae</taxon>
        <taxon>Araneomorphae</taxon>
        <taxon>Entelegynae</taxon>
        <taxon>Araneoidea</taxon>
        <taxon>Araneidae</taxon>
        <taxon>Araneus</taxon>
    </lineage>
</organism>
<proteinExistence type="predicted"/>
<sequence length="95" mass="10531">CDFHFLVYSSHVEATRRPLWVGHRNSEPRSDNEDDTLVGTPTPNLRSTPPGGRLTHDVVFSVHHDHMYVGSSLKSGFELEPSGHEAETTTKPPPA</sequence>
<evidence type="ECO:0000256" key="1">
    <source>
        <dbReference type="SAM" id="MobiDB-lite"/>
    </source>
</evidence>
<gene>
    <name evidence="2" type="ORF">AVEN_241709_1</name>
</gene>
<accession>A0A4Y2JR60</accession>
<protein>
    <submittedName>
        <fullName evidence="2">Uncharacterized protein</fullName>
    </submittedName>
</protein>
<keyword evidence="3" id="KW-1185">Reference proteome</keyword>
<feature type="non-terminal residue" evidence="2">
    <location>
        <position position="1"/>
    </location>
</feature>
<evidence type="ECO:0000313" key="3">
    <source>
        <dbReference type="Proteomes" id="UP000499080"/>
    </source>
</evidence>